<dbReference type="Proteomes" id="UP000019591">
    <property type="component" value="Chromosome"/>
</dbReference>
<keyword evidence="3" id="KW-1185">Reference proteome</keyword>
<sequence>MILSTKGRYGLKAMFVLALNEGKGPIPLKQVAKEQNISEQYLEQLMSTLKKAKLVKSVRGAQGGYLLYREAGSISVGDVIRVLEGPMVPSECVADDDSGCDNSEFCVTKEVWEKMKTSINSVMDGITLKDMVSDHHKKMESSIRLKLKE</sequence>
<keyword evidence="1" id="KW-0238">DNA-binding</keyword>
<dbReference type="PANTHER" id="PTHR33221:SF5">
    <property type="entry name" value="HTH-TYPE TRANSCRIPTIONAL REGULATOR ISCR"/>
    <property type="match status" value="1"/>
</dbReference>
<evidence type="ECO:0000313" key="3">
    <source>
        <dbReference type="Proteomes" id="UP000019591"/>
    </source>
</evidence>
<dbReference type="PANTHER" id="PTHR33221">
    <property type="entry name" value="WINGED HELIX-TURN-HELIX TRANSCRIPTIONAL REGULATOR, RRF2 FAMILY"/>
    <property type="match status" value="1"/>
</dbReference>
<dbReference type="AlphaFoldDB" id="W8TFE1"/>
<dbReference type="OrthoDB" id="9808360at2"/>
<organism evidence="2 3">
    <name type="scientific">Peptoclostridium acidaminophilum DSM 3953</name>
    <dbReference type="NCBI Taxonomy" id="1286171"/>
    <lineage>
        <taxon>Bacteria</taxon>
        <taxon>Bacillati</taxon>
        <taxon>Bacillota</taxon>
        <taxon>Clostridia</taxon>
        <taxon>Peptostreptococcales</taxon>
        <taxon>Peptoclostridiaceae</taxon>
        <taxon>Peptoclostridium</taxon>
    </lineage>
</organism>
<dbReference type="InterPro" id="IPR036388">
    <property type="entry name" value="WH-like_DNA-bd_sf"/>
</dbReference>
<dbReference type="PROSITE" id="PS51197">
    <property type="entry name" value="HTH_RRF2_2"/>
    <property type="match status" value="1"/>
</dbReference>
<dbReference type="PATRIC" id="fig|1286171.3.peg.1197"/>
<dbReference type="eggNOG" id="COG1959">
    <property type="taxonomic scope" value="Bacteria"/>
</dbReference>
<reference evidence="2 3" key="1">
    <citation type="journal article" date="2014" name="Genome Announc.">
        <title>Complete Genome Sequence of Amino Acid-Utilizing Eubacterium acidaminophilum al-2 (DSM 3953).</title>
        <authorList>
            <person name="Poehlein A."/>
            <person name="Andreesen J.R."/>
            <person name="Daniel R."/>
        </authorList>
    </citation>
    <scope>NUCLEOTIDE SEQUENCE [LARGE SCALE GENOMIC DNA]</scope>
    <source>
        <strain evidence="2 3">DSM 3953</strain>
    </source>
</reference>
<dbReference type="HOGENOM" id="CLU_107144_0_1_9"/>
<proteinExistence type="predicted"/>
<dbReference type="NCBIfam" id="TIGR00738">
    <property type="entry name" value="rrf2_super"/>
    <property type="match status" value="1"/>
</dbReference>
<dbReference type="Gene3D" id="1.10.10.10">
    <property type="entry name" value="Winged helix-like DNA-binding domain superfamily/Winged helix DNA-binding domain"/>
    <property type="match status" value="1"/>
</dbReference>
<dbReference type="EMBL" id="CP007452">
    <property type="protein sequence ID" value="AHM56543.1"/>
    <property type="molecule type" value="Genomic_DNA"/>
</dbReference>
<dbReference type="GO" id="GO:0003677">
    <property type="term" value="F:DNA binding"/>
    <property type="evidence" value="ECO:0007669"/>
    <property type="project" value="UniProtKB-KW"/>
</dbReference>
<protein>
    <submittedName>
        <fullName evidence="2">HTH-type transcriptional regulator CymR</fullName>
    </submittedName>
</protein>
<dbReference type="GO" id="GO:0005829">
    <property type="term" value="C:cytosol"/>
    <property type="evidence" value="ECO:0007669"/>
    <property type="project" value="TreeGrafter"/>
</dbReference>
<dbReference type="GO" id="GO:0003700">
    <property type="term" value="F:DNA-binding transcription factor activity"/>
    <property type="evidence" value="ECO:0007669"/>
    <property type="project" value="TreeGrafter"/>
</dbReference>
<evidence type="ECO:0000313" key="2">
    <source>
        <dbReference type="EMBL" id="AHM56543.1"/>
    </source>
</evidence>
<dbReference type="SUPFAM" id="SSF46785">
    <property type="entry name" value="Winged helix' DNA-binding domain"/>
    <property type="match status" value="1"/>
</dbReference>
<dbReference type="KEGG" id="eac:EAL2_c12480"/>
<evidence type="ECO:0000256" key="1">
    <source>
        <dbReference type="ARBA" id="ARBA00023125"/>
    </source>
</evidence>
<dbReference type="InterPro" id="IPR000944">
    <property type="entry name" value="Tscrpt_reg_Rrf2"/>
</dbReference>
<dbReference type="STRING" id="1286171.EAL2_c12480"/>
<dbReference type="Pfam" id="PF02082">
    <property type="entry name" value="Rrf2"/>
    <property type="match status" value="1"/>
</dbReference>
<accession>W8TFE1</accession>
<gene>
    <name evidence="2" type="primary">cymR</name>
    <name evidence="2" type="ORF">EAL2_c12480</name>
</gene>
<name>W8TFE1_PEPAC</name>
<dbReference type="RefSeq" id="WP_025435536.1">
    <property type="nucleotide sequence ID" value="NZ_CP007452.1"/>
</dbReference>
<dbReference type="InterPro" id="IPR036390">
    <property type="entry name" value="WH_DNA-bd_sf"/>
</dbReference>